<dbReference type="InterPro" id="IPR006612">
    <property type="entry name" value="THAP_Znf"/>
</dbReference>
<reference evidence="7 8" key="1">
    <citation type="submission" date="2024-02" db="EMBL/GenBank/DDBJ databases">
        <authorList>
            <person name="Daric V."/>
            <person name="Darras S."/>
        </authorList>
    </citation>
    <scope>NUCLEOTIDE SEQUENCE [LARGE SCALE GENOMIC DNA]</scope>
</reference>
<evidence type="ECO:0000256" key="4">
    <source>
        <dbReference type="ARBA" id="ARBA00023125"/>
    </source>
</evidence>
<sequence length="114" mass="13373">MSNCCIPGCTYNSKSKNKRSCFAIRRPDFARTDKERRHREVLTRLILSLRDSSKDDNIKWLLHKENAYICESHFNPDDIIVYSNRKALKCGRLPAYNLPHTCPSFAKRARMIQK</sequence>
<dbReference type="EMBL" id="CAWYQH010000013">
    <property type="protein sequence ID" value="CAK8674782.1"/>
    <property type="molecule type" value="Genomic_DNA"/>
</dbReference>
<keyword evidence="4 5" id="KW-0238">DNA-binding</keyword>
<evidence type="ECO:0000313" key="7">
    <source>
        <dbReference type="EMBL" id="CAK8674782.1"/>
    </source>
</evidence>
<protein>
    <recommendedName>
        <fullName evidence="6">THAP-type domain-containing protein</fullName>
    </recommendedName>
</protein>
<dbReference type="PROSITE" id="PS50950">
    <property type="entry name" value="ZF_THAP"/>
    <property type="match status" value="1"/>
</dbReference>
<gene>
    <name evidence="7" type="ORF">CVLEPA_LOCUS4447</name>
</gene>
<evidence type="ECO:0000259" key="6">
    <source>
        <dbReference type="PROSITE" id="PS50950"/>
    </source>
</evidence>
<evidence type="ECO:0000256" key="1">
    <source>
        <dbReference type="ARBA" id="ARBA00022723"/>
    </source>
</evidence>
<keyword evidence="8" id="KW-1185">Reference proteome</keyword>
<dbReference type="Proteomes" id="UP001642483">
    <property type="component" value="Unassembled WGS sequence"/>
</dbReference>
<keyword evidence="3" id="KW-0862">Zinc</keyword>
<evidence type="ECO:0000256" key="5">
    <source>
        <dbReference type="PROSITE-ProRule" id="PRU00309"/>
    </source>
</evidence>
<accession>A0ABP0F9B4</accession>
<evidence type="ECO:0000313" key="8">
    <source>
        <dbReference type="Proteomes" id="UP001642483"/>
    </source>
</evidence>
<proteinExistence type="predicted"/>
<organism evidence="7 8">
    <name type="scientific">Clavelina lepadiformis</name>
    <name type="common">Light-bulb sea squirt</name>
    <name type="synonym">Ascidia lepadiformis</name>
    <dbReference type="NCBI Taxonomy" id="159417"/>
    <lineage>
        <taxon>Eukaryota</taxon>
        <taxon>Metazoa</taxon>
        <taxon>Chordata</taxon>
        <taxon>Tunicata</taxon>
        <taxon>Ascidiacea</taxon>
        <taxon>Aplousobranchia</taxon>
        <taxon>Clavelinidae</taxon>
        <taxon>Clavelina</taxon>
    </lineage>
</organism>
<keyword evidence="1" id="KW-0479">Metal-binding</keyword>
<keyword evidence="2 5" id="KW-0863">Zinc-finger</keyword>
<evidence type="ECO:0000256" key="2">
    <source>
        <dbReference type="ARBA" id="ARBA00022771"/>
    </source>
</evidence>
<feature type="domain" description="THAP-type" evidence="6">
    <location>
        <begin position="1"/>
        <end position="97"/>
    </location>
</feature>
<comment type="caution">
    <text evidence="7">The sequence shown here is derived from an EMBL/GenBank/DDBJ whole genome shotgun (WGS) entry which is preliminary data.</text>
</comment>
<evidence type="ECO:0000256" key="3">
    <source>
        <dbReference type="ARBA" id="ARBA00022833"/>
    </source>
</evidence>
<name>A0ABP0F9B4_CLALP</name>
<dbReference type="Pfam" id="PF05485">
    <property type="entry name" value="THAP"/>
    <property type="match status" value="1"/>
</dbReference>
<dbReference type="SUPFAM" id="SSF57716">
    <property type="entry name" value="Glucocorticoid receptor-like (DNA-binding domain)"/>
    <property type="match status" value="1"/>
</dbReference>
<dbReference type="SMART" id="SM00980">
    <property type="entry name" value="THAP"/>
    <property type="match status" value="1"/>
</dbReference>